<dbReference type="HOGENOM" id="CLU_2630119_0_0_11"/>
<accession>U5W7P6</accession>
<evidence type="ECO:0008006" key="4">
    <source>
        <dbReference type="Google" id="ProtNLM"/>
    </source>
</evidence>
<name>U5W7P6_9ACTN</name>
<protein>
    <recommendedName>
        <fullName evidence="4">Secreted protein</fullName>
    </recommendedName>
</protein>
<gene>
    <name evidence="2" type="ORF">AFR_34810</name>
</gene>
<evidence type="ECO:0000313" key="2">
    <source>
        <dbReference type="EMBL" id="AGZ45218.1"/>
    </source>
</evidence>
<dbReference type="EMBL" id="CP006272">
    <property type="protein sequence ID" value="AGZ45218.1"/>
    <property type="molecule type" value="Genomic_DNA"/>
</dbReference>
<dbReference type="AlphaFoldDB" id="U5W7P6"/>
<organism evidence="2 3">
    <name type="scientific">Actinoplanes friuliensis DSM 7358</name>
    <dbReference type="NCBI Taxonomy" id="1246995"/>
    <lineage>
        <taxon>Bacteria</taxon>
        <taxon>Bacillati</taxon>
        <taxon>Actinomycetota</taxon>
        <taxon>Actinomycetes</taxon>
        <taxon>Micromonosporales</taxon>
        <taxon>Micromonosporaceae</taxon>
        <taxon>Actinoplanes</taxon>
    </lineage>
</organism>
<feature type="chain" id="PRO_5004665640" description="Secreted protein" evidence="1">
    <location>
        <begin position="18"/>
        <end position="77"/>
    </location>
</feature>
<proteinExistence type="predicted"/>
<dbReference type="KEGG" id="afs:AFR_34810"/>
<dbReference type="PATRIC" id="fig|1246995.3.peg.7043"/>
<dbReference type="Proteomes" id="UP000017746">
    <property type="component" value="Chromosome"/>
</dbReference>
<keyword evidence="1" id="KW-0732">Signal</keyword>
<sequence>MFLATGAGLVLSTPASAAVSHNGNAVGASHGHDDDDECWDDDWADDFGEVWWHHRHHHHGHGHGLGVSIGIGIGIGH</sequence>
<keyword evidence="3" id="KW-1185">Reference proteome</keyword>
<reference evidence="2 3" key="1">
    <citation type="journal article" date="2014" name="J. Biotechnol.">
        <title>Complete genome sequence of the actinobacterium Actinoplanes friuliensis HAG 010964, producer of the lipopeptide antibiotic friulimycin.</title>
        <authorList>
            <person name="Ruckert C."/>
            <person name="Szczepanowski R."/>
            <person name="Albersmeier A."/>
            <person name="Goesmann A."/>
            <person name="Fischer N."/>
            <person name="Steinkamper A."/>
            <person name="Puhler A."/>
            <person name="Biener R."/>
            <person name="Schwartz D."/>
            <person name="Kalinowski J."/>
        </authorList>
    </citation>
    <scope>NUCLEOTIDE SEQUENCE [LARGE SCALE GENOMIC DNA]</scope>
    <source>
        <strain evidence="2 3">DSM 7358</strain>
    </source>
</reference>
<evidence type="ECO:0000256" key="1">
    <source>
        <dbReference type="SAM" id="SignalP"/>
    </source>
</evidence>
<feature type="signal peptide" evidence="1">
    <location>
        <begin position="1"/>
        <end position="17"/>
    </location>
</feature>
<evidence type="ECO:0000313" key="3">
    <source>
        <dbReference type="Proteomes" id="UP000017746"/>
    </source>
</evidence>